<comment type="caution">
    <text evidence="2">The sequence shown here is derived from an EMBL/GenBank/DDBJ whole genome shotgun (WGS) entry which is preliminary data.</text>
</comment>
<evidence type="ECO:0000313" key="3">
    <source>
        <dbReference type="Proteomes" id="UP000234275"/>
    </source>
</evidence>
<name>A0A2I2FRS9_9EURO</name>
<evidence type="ECO:0000256" key="1">
    <source>
        <dbReference type="SAM" id="SignalP"/>
    </source>
</evidence>
<dbReference type="RefSeq" id="XP_024698619.1">
    <property type="nucleotide sequence ID" value="XM_024853850.1"/>
</dbReference>
<proteinExistence type="predicted"/>
<feature type="chain" id="PRO_5014157366" evidence="1">
    <location>
        <begin position="24"/>
        <end position="85"/>
    </location>
</feature>
<keyword evidence="3" id="KW-1185">Reference proteome</keyword>
<dbReference type="GeneID" id="36561548"/>
<dbReference type="OrthoDB" id="4497130at2759"/>
<evidence type="ECO:0000313" key="2">
    <source>
        <dbReference type="EMBL" id="PLB43317.1"/>
    </source>
</evidence>
<dbReference type="Proteomes" id="UP000234275">
    <property type="component" value="Unassembled WGS sequence"/>
</dbReference>
<organism evidence="2 3">
    <name type="scientific">Aspergillus steynii IBT 23096</name>
    <dbReference type="NCBI Taxonomy" id="1392250"/>
    <lineage>
        <taxon>Eukaryota</taxon>
        <taxon>Fungi</taxon>
        <taxon>Dikarya</taxon>
        <taxon>Ascomycota</taxon>
        <taxon>Pezizomycotina</taxon>
        <taxon>Eurotiomycetes</taxon>
        <taxon>Eurotiomycetidae</taxon>
        <taxon>Eurotiales</taxon>
        <taxon>Aspergillaceae</taxon>
        <taxon>Aspergillus</taxon>
        <taxon>Aspergillus subgen. Circumdati</taxon>
    </lineage>
</organism>
<feature type="signal peptide" evidence="1">
    <location>
        <begin position="1"/>
        <end position="23"/>
    </location>
</feature>
<dbReference type="VEuPathDB" id="FungiDB:P170DRAFT_481264"/>
<dbReference type="EMBL" id="MSFO01000011">
    <property type="protein sequence ID" value="PLB43317.1"/>
    <property type="molecule type" value="Genomic_DNA"/>
</dbReference>
<reference evidence="2 3" key="1">
    <citation type="submission" date="2016-12" db="EMBL/GenBank/DDBJ databases">
        <title>The genomes of Aspergillus section Nigri reveals drivers in fungal speciation.</title>
        <authorList>
            <consortium name="DOE Joint Genome Institute"/>
            <person name="Vesth T.C."/>
            <person name="Nybo J."/>
            <person name="Theobald S."/>
            <person name="Brandl J."/>
            <person name="Frisvad J.C."/>
            <person name="Nielsen K.F."/>
            <person name="Lyhne E.K."/>
            <person name="Kogle M.E."/>
            <person name="Kuo A."/>
            <person name="Riley R."/>
            <person name="Clum A."/>
            <person name="Nolan M."/>
            <person name="Lipzen A."/>
            <person name="Salamov A."/>
            <person name="Henrissat B."/>
            <person name="Wiebenga A."/>
            <person name="De Vries R.P."/>
            <person name="Grigoriev I.V."/>
            <person name="Mortensen U.H."/>
            <person name="Andersen M.R."/>
            <person name="Baker S.E."/>
        </authorList>
    </citation>
    <scope>NUCLEOTIDE SEQUENCE [LARGE SCALE GENOMIC DNA]</scope>
    <source>
        <strain evidence="2 3">IBT 23096</strain>
    </source>
</reference>
<protein>
    <submittedName>
        <fullName evidence="2">Uncharacterized protein</fullName>
    </submittedName>
</protein>
<accession>A0A2I2FRS9</accession>
<keyword evidence="1" id="KW-0732">Signal</keyword>
<sequence length="85" mass="9094">MHFSLSALFVAALGLTSTALAAAIPETEHTVSEYHWHGCAAGVFCTSDSDCRSEDACLTTADNIPTNIHCGQANYPHSCWAEYTT</sequence>
<gene>
    <name evidence="2" type="ORF">P170DRAFT_481264</name>
</gene>
<dbReference type="AlphaFoldDB" id="A0A2I2FRS9"/>